<protein>
    <submittedName>
        <fullName evidence="1">Microcin H47</fullName>
    </submittedName>
</protein>
<name>A0A9Q9MSK5_RAOOR</name>
<dbReference type="AlphaFoldDB" id="A0A9Q9MSK5"/>
<dbReference type="EMBL" id="CP104450">
    <property type="protein sequence ID" value="UXE37883.1"/>
    <property type="molecule type" value="Genomic_DNA"/>
</dbReference>
<proteinExistence type="predicted"/>
<accession>A0A9Q9MSK5</accession>
<gene>
    <name evidence="1" type="ORF">N2J37_25900</name>
</gene>
<evidence type="ECO:0000313" key="2">
    <source>
        <dbReference type="Proteomes" id="UP001064206"/>
    </source>
</evidence>
<dbReference type="Proteomes" id="UP001064206">
    <property type="component" value="Chromosome"/>
</dbReference>
<sequence>MRELTQDQIENVAGAGGAPATVANATGVGIIIGSLGAIGAGIAAGTPVGPAGMIIGGILGGVGVAVGSATGSSGAGGGS</sequence>
<reference evidence="1" key="1">
    <citation type="submission" date="2022-09" db="EMBL/GenBank/DDBJ databases">
        <title>Multidrug resistance Raoultella ornithinolytica Strain MQB_Silv_108.</title>
        <authorList>
            <person name="Quintela-Baluja M."/>
        </authorList>
    </citation>
    <scope>NUCLEOTIDE SEQUENCE</scope>
    <source>
        <strain evidence="1">MQB_Silv_108</strain>
    </source>
</reference>
<dbReference type="RefSeq" id="WP_128319227.1">
    <property type="nucleotide sequence ID" value="NZ_CP104450.1"/>
</dbReference>
<organism evidence="1 2">
    <name type="scientific">Raoultella ornithinolytica</name>
    <name type="common">Klebsiella ornithinolytica</name>
    <dbReference type="NCBI Taxonomy" id="54291"/>
    <lineage>
        <taxon>Bacteria</taxon>
        <taxon>Pseudomonadati</taxon>
        <taxon>Pseudomonadota</taxon>
        <taxon>Gammaproteobacteria</taxon>
        <taxon>Enterobacterales</taxon>
        <taxon>Enterobacteriaceae</taxon>
        <taxon>Klebsiella/Raoultella group</taxon>
        <taxon>Raoultella</taxon>
    </lineage>
</organism>
<evidence type="ECO:0000313" key="1">
    <source>
        <dbReference type="EMBL" id="UXE37883.1"/>
    </source>
</evidence>